<evidence type="ECO:0000256" key="5">
    <source>
        <dbReference type="ARBA" id="ARBA00022991"/>
    </source>
</evidence>
<dbReference type="InterPro" id="IPR036155">
    <property type="entry name" value="Crypto/Photolyase_N_sf"/>
</dbReference>
<keyword evidence="9" id="KW-0456">Lyase</keyword>
<dbReference type="Gene3D" id="1.25.40.80">
    <property type="match status" value="1"/>
</dbReference>
<dbReference type="InterPro" id="IPR036134">
    <property type="entry name" value="Crypto/Photolyase_FAD-like_sf"/>
</dbReference>
<dbReference type="RefSeq" id="WP_245943766.1">
    <property type="nucleotide sequence ID" value="NZ_QKLU01000009.1"/>
</dbReference>
<evidence type="ECO:0000313" key="10">
    <source>
        <dbReference type="Proteomes" id="UP000248198"/>
    </source>
</evidence>
<dbReference type="GO" id="GO:0003677">
    <property type="term" value="F:DNA binding"/>
    <property type="evidence" value="ECO:0007669"/>
    <property type="project" value="TreeGrafter"/>
</dbReference>
<evidence type="ECO:0000256" key="4">
    <source>
        <dbReference type="ARBA" id="ARBA00022827"/>
    </source>
</evidence>
<keyword evidence="4 6" id="KW-0274">FAD</keyword>
<dbReference type="GO" id="GO:0000719">
    <property type="term" value="P:photoreactive repair"/>
    <property type="evidence" value="ECO:0007669"/>
    <property type="project" value="TreeGrafter"/>
</dbReference>
<dbReference type="Pfam" id="PF03441">
    <property type="entry name" value="FAD_binding_7"/>
    <property type="match status" value="1"/>
</dbReference>
<dbReference type="InterPro" id="IPR002081">
    <property type="entry name" value="Cryptochrome/DNA_photolyase_1"/>
</dbReference>
<sequence>MIKLKKILVWFRNDLRLHDNEMLVEAIAKSDSILPVYVFDPRYVEQTTHGTLKSGLLRQKFLRESIADLRSSFQKLGGNLLVLEGRPEELLPELVERYDIAEVYHHREVGPEETEISAHVEDQLWKLRINLRHFIGHTLYNKEDLPFPIKDIPDVFTQFKKKTERDAIVKACFLAPEVINFTELEDWGELPLLNDAGGEDPFLRGGEREGLLHLNALLEEGSLVYQKIQGKAAAGLPAFSSKLSAWLAHGCLSPRMVYWLVKDAEDKFGTNQNFNQILLGLLWRDYFRFMFKKHGLDFFNDAQLDFEQSSPEQEEKDLLDQWKQGRTGHPVVDNYMKELNETGFIPYPARLLTATFLIYILKISWVRGAAYFQDKLIDYAPASNWCNWAIVAGGGKDQRSGKNAFDLEKQFKLLNLDPEDSPLVN</sequence>
<evidence type="ECO:0000256" key="1">
    <source>
        <dbReference type="ARBA" id="ARBA00005862"/>
    </source>
</evidence>
<dbReference type="GO" id="GO:0071949">
    <property type="term" value="F:FAD binding"/>
    <property type="evidence" value="ECO:0007669"/>
    <property type="project" value="TreeGrafter"/>
</dbReference>
<dbReference type="GO" id="GO:0003904">
    <property type="term" value="F:deoxyribodipyrimidine photo-lyase activity"/>
    <property type="evidence" value="ECO:0007669"/>
    <property type="project" value="TreeGrafter"/>
</dbReference>
<dbReference type="SUPFAM" id="SSF48173">
    <property type="entry name" value="Cryptochrome/photolyase FAD-binding domain"/>
    <property type="match status" value="1"/>
</dbReference>
<dbReference type="Gene3D" id="3.40.50.620">
    <property type="entry name" value="HUPs"/>
    <property type="match status" value="1"/>
</dbReference>
<dbReference type="InterPro" id="IPR014729">
    <property type="entry name" value="Rossmann-like_a/b/a_fold"/>
</dbReference>
<evidence type="ECO:0000259" key="8">
    <source>
        <dbReference type="PROSITE" id="PS51645"/>
    </source>
</evidence>
<dbReference type="Pfam" id="PF00875">
    <property type="entry name" value="DNA_photolyase"/>
    <property type="match status" value="1"/>
</dbReference>
<organism evidence="9 10">
    <name type="scientific">Pedobacter nutrimenti</name>
    <dbReference type="NCBI Taxonomy" id="1241337"/>
    <lineage>
        <taxon>Bacteria</taxon>
        <taxon>Pseudomonadati</taxon>
        <taxon>Bacteroidota</taxon>
        <taxon>Sphingobacteriia</taxon>
        <taxon>Sphingobacteriales</taxon>
        <taxon>Sphingobacteriaceae</taxon>
        <taxon>Pedobacter</taxon>
    </lineage>
</organism>
<evidence type="ECO:0000256" key="7">
    <source>
        <dbReference type="RuleBase" id="RU367151"/>
    </source>
</evidence>
<dbReference type="InterPro" id="IPR005101">
    <property type="entry name" value="Cryptochr/Photolyase_FAD-bd"/>
</dbReference>
<comment type="caution">
    <text evidence="9">The sequence shown here is derived from an EMBL/GenBank/DDBJ whole genome shotgun (WGS) entry which is preliminary data.</text>
</comment>
<keyword evidence="5 7" id="KW-0157">Chromophore</keyword>
<dbReference type="InterPro" id="IPR014133">
    <property type="entry name" value="Cry_DASH"/>
</dbReference>
<evidence type="ECO:0000256" key="2">
    <source>
        <dbReference type="ARBA" id="ARBA00017881"/>
    </source>
</evidence>
<dbReference type="EMBL" id="QKLU01000009">
    <property type="protein sequence ID" value="PYF70004.1"/>
    <property type="molecule type" value="Genomic_DNA"/>
</dbReference>
<comment type="similarity">
    <text evidence="1 7">Belongs to the DNA photolyase class-1 family.</text>
</comment>
<reference evidence="9 10" key="1">
    <citation type="submission" date="2018-06" db="EMBL/GenBank/DDBJ databases">
        <title>Genomic Encyclopedia of Archaeal and Bacterial Type Strains, Phase II (KMG-II): from individual species to whole genera.</title>
        <authorList>
            <person name="Goeker M."/>
        </authorList>
    </citation>
    <scope>NUCLEOTIDE SEQUENCE [LARGE SCALE GENOMIC DNA]</scope>
    <source>
        <strain evidence="9 10">DSM 27372</strain>
    </source>
</reference>
<dbReference type="InterPro" id="IPR006050">
    <property type="entry name" value="DNA_photolyase_N"/>
</dbReference>
<feature type="binding site" evidence="6">
    <location>
        <begin position="240"/>
        <end position="244"/>
    </location>
    <ligand>
        <name>FAD</name>
        <dbReference type="ChEBI" id="CHEBI:57692"/>
    </ligand>
</feature>
<dbReference type="AlphaFoldDB" id="A0A318U7L0"/>
<dbReference type="SUPFAM" id="SSF52425">
    <property type="entry name" value="Cryptochrome/photolyase, N-terminal domain"/>
    <property type="match status" value="1"/>
</dbReference>
<keyword evidence="3 6" id="KW-0285">Flavoprotein</keyword>
<evidence type="ECO:0000313" key="9">
    <source>
        <dbReference type="EMBL" id="PYF70004.1"/>
    </source>
</evidence>
<dbReference type="PRINTS" id="PR00147">
    <property type="entry name" value="DNAPHOTLYASE"/>
</dbReference>
<gene>
    <name evidence="9" type="ORF">B0O44_10995</name>
</gene>
<dbReference type="Gene3D" id="1.10.579.10">
    <property type="entry name" value="DNA Cyclobutane Dipyrimidine Photolyase, subunit A, domain 3"/>
    <property type="match status" value="1"/>
</dbReference>
<accession>A0A318U7L0</accession>
<dbReference type="NCBIfam" id="TIGR02765">
    <property type="entry name" value="crypto_DASH"/>
    <property type="match status" value="1"/>
</dbReference>
<name>A0A318U7L0_9SPHI</name>
<feature type="domain" description="Photolyase/cryptochrome alpha/beta" evidence="8">
    <location>
        <begin position="5"/>
        <end position="139"/>
    </location>
</feature>
<keyword evidence="10" id="KW-1185">Reference proteome</keyword>
<protein>
    <recommendedName>
        <fullName evidence="2 7">Cryptochrome DASH</fullName>
    </recommendedName>
</protein>
<dbReference type="PANTHER" id="PTHR11455:SF22">
    <property type="entry name" value="CRYPTOCHROME DASH"/>
    <property type="match status" value="1"/>
</dbReference>
<dbReference type="Proteomes" id="UP000248198">
    <property type="component" value="Unassembled WGS sequence"/>
</dbReference>
<comment type="function">
    <text evidence="7">May have a photoreceptor function.</text>
</comment>
<proteinExistence type="inferred from homology"/>
<comment type="cofactor">
    <cofactor evidence="6 7">
        <name>FAD</name>
        <dbReference type="ChEBI" id="CHEBI:57692"/>
    </cofactor>
    <text evidence="6 7">Binds 1 FAD per subunit.</text>
</comment>
<evidence type="ECO:0000256" key="6">
    <source>
        <dbReference type="PIRSR" id="PIRSR602081-1"/>
    </source>
</evidence>
<evidence type="ECO:0000256" key="3">
    <source>
        <dbReference type="ARBA" id="ARBA00022630"/>
    </source>
</evidence>
<feature type="binding site" evidence="6">
    <location>
        <position position="225"/>
    </location>
    <ligand>
        <name>FAD</name>
        <dbReference type="ChEBI" id="CHEBI:57692"/>
    </ligand>
</feature>
<dbReference type="PROSITE" id="PS51645">
    <property type="entry name" value="PHR_CRY_ALPHA_BETA"/>
    <property type="match status" value="1"/>
</dbReference>
<comment type="cofactor">
    <cofactor evidence="7">
        <name>(6R)-5,10-methylene-5,6,7,8-tetrahydrofolate</name>
        <dbReference type="ChEBI" id="CHEBI:15636"/>
    </cofactor>
    <text evidence="7">Binds 1 5,10-methenyltetrahydrofolate (MTHF) per subunit.</text>
</comment>
<dbReference type="PANTHER" id="PTHR11455">
    <property type="entry name" value="CRYPTOCHROME"/>
    <property type="match status" value="1"/>
</dbReference>